<dbReference type="EMBL" id="PDUD01000035">
    <property type="protein sequence ID" value="PHN02944.1"/>
    <property type="molecule type" value="Genomic_DNA"/>
</dbReference>
<evidence type="ECO:0000256" key="1">
    <source>
        <dbReference type="ARBA" id="ARBA00007661"/>
    </source>
</evidence>
<gene>
    <name evidence="3" type="ORF">CRP01_29505</name>
</gene>
<dbReference type="CDD" id="cd00644">
    <property type="entry name" value="HMG-CoA_reductase_classII"/>
    <property type="match status" value="1"/>
</dbReference>
<dbReference type="InterPro" id="IPR009023">
    <property type="entry name" value="HMG_CoA_Rdtase_NAD(P)-bd_sf"/>
</dbReference>
<evidence type="ECO:0000313" key="4">
    <source>
        <dbReference type="Proteomes" id="UP000223913"/>
    </source>
</evidence>
<dbReference type="SUPFAM" id="SSF56542">
    <property type="entry name" value="Substrate-binding domain of HMG-CoA reductase"/>
    <property type="match status" value="1"/>
</dbReference>
<evidence type="ECO:0000256" key="2">
    <source>
        <dbReference type="ARBA" id="ARBA00023002"/>
    </source>
</evidence>
<proteinExistence type="inferred from homology"/>
<protein>
    <submittedName>
        <fullName evidence="3">Hydroxymethylglutaryl-CoA reductase</fullName>
    </submittedName>
</protein>
<dbReference type="SUPFAM" id="SSF55035">
    <property type="entry name" value="NAD-binding domain of HMG-CoA reductase"/>
    <property type="match status" value="1"/>
</dbReference>
<dbReference type="Gene3D" id="3.90.770.10">
    <property type="entry name" value="3-hydroxy-3-methylglutaryl-coenzyme A Reductase, Chain A, domain 2"/>
    <property type="match status" value="2"/>
</dbReference>
<organism evidence="3 4">
    <name type="scientific">Flavilitoribacter nigricans (strain ATCC 23147 / DSM 23189 / NBRC 102662 / NCIMB 1420 / SS-2)</name>
    <name type="common">Lewinella nigricans</name>
    <dbReference type="NCBI Taxonomy" id="1122177"/>
    <lineage>
        <taxon>Bacteria</taxon>
        <taxon>Pseudomonadati</taxon>
        <taxon>Bacteroidota</taxon>
        <taxon>Saprospiria</taxon>
        <taxon>Saprospirales</taxon>
        <taxon>Lewinellaceae</taxon>
        <taxon>Flavilitoribacter</taxon>
    </lineage>
</organism>
<sequence length="437" mass="48630">MNKNINGFSKLSKDGKIAWLQKNYLPDVSELQEELSSFWHTDADLQRIIDGFSENTLSNYYLPFGLAPNFLINGQVYAVPMVIEESSVVAAAASAAKFWSTRGGFQTRVIATAKLGQLHFHWKGKTEKLHQLASEWKARLLRDAATLTANMEKRGGGVIDMELIDFTDLEPDYHQLRVTFETCDSMGANFINSVLEQFGESLQHFVETHDAFTNEERDLDIIMAILSNYTPNCLVRAEVRCPVEKLAGVAPNMDARTFAERFARAVRIARIDPYRAVTHNKGIFNGIDAVVLATANDFRAVEAGGHAYAARDGQYRSLSECEIVDGEFRFWLEVPLALGTVGGLTKLHPLAKRSLEILGKPSANQLMQIIAATGLAQNFAALRSLITTGIQQGHMKMHLMNILNHLGADVDQMERAVQYFADKVVSFTAVRDFLQLG</sequence>
<dbReference type="InterPro" id="IPR004553">
    <property type="entry name" value="HMG_CoA_Rdtase_bac-typ"/>
</dbReference>
<dbReference type="PROSITE" id="PS50065">
    <property type="entry name" value="HMG_COA_REDUCTASE_4"/>
    <property type="match status" value="1"/>
</dbReference>
<dbReference type="GO" id="GO:0015936">
    <property type="term" value="P:coenzyme A metabolic process"/>
    <property type="evidence" value="ECO:0007669"/>
    <property type="project" value="InterPro"/>
</dbReference>
<keyword evidence="4" id="KW-1185">Reference proteome</keyword>
<dbReference type="GO" id="GO:0004420">
    <property type="term" value="F:hydroxymethylglutaryl-CoA reductase (NADPH) activity"/>
    <property type="evidence" value="ECO:0007669"/>
    <property type="project" value="InterPro"/>
</dbReference>
<comment type="similarity">
    <text evidence="1">Belongs to the HMG-CoA reductase family.</text>
</comment>
<dbReference type="PROSITE" id="PS00066">
    <property type="entry name" value="HMG_COA_REDUCTASE_1"/>
    <property type="match status" value="1"/>
</dbReference>
<accession>A0A2D0N363</accession>
<dbReference type="InterPro" id="IPR009029">
    <property type="entry name" value="HMG_CoA_Rdtase_sub-bd_dom_sf"/>
</dbReference>
<dbReference type="Proteomes" id="UP000223913">
    <property type="component" value="Unassembled WGS sequence"/>
</dbReference>
<comment type="caution">
    <text evidence="3">The sequence shown here is derived from an EMBL/GenBank/DDBJ whole genome shotgun (WGS) entry which is preliminary data.</text>
</comment>
<dbReference type="Pfam" id="PF00368">
    <property type="entry name" value="HMG-CoA_red"/>
    <property type="match status" value="1"/>
</dbReference>
<dbReference type="OrthoDB" id="9764892at2"/>
<evidence type="ECO:0000313" key="3">
    <source>
        <dbReference type="EMBL" id="PHN02944.1"/>
    </source>
</evidence>
<dbReference type="AlphaFoldDB" id="A0A2D0N363"/>
<dbReference type="PANTHER" id="PTHR10572:SF24">
    <property type="entry name" value="3-HYDROXY-3-METHYLGLUTARYL-COENZYME A REDUCTASE"/>
    <property type="match status" value="1"/>
</dbReference>
<dbReference type="Gene3D" id="1.10.8.660">
    <property type="match status" value="1"/>
</dbReference>
<dbReference type="RefSeq" id="WP_099153659.1">
    <property type="nucleotide sequence ID" value="NZ_PDUD01000035.1"/>
</dbReference>
<dbReference type="InterPro" id="IPR002202">
    <property type="entry name" value="HMG_CoA_Rdtase"/>
</dbReference>
<dbReference type="InterPro" id="IPR023074">
    <property type="entry name" value="HMG_CoA_Rdtase_cat_sf"/>
</dbReference>
<keyword evidence="2" id="KW-0560">Oxidoreductase</keyword>
<dbReference type="InterPro" id="IPR023076">
    <property type="entry name" value="HMG_CoA_Rdtase_CS"/>
</dbReference>
<name>A0A2D0N363_FLAN2</name>
<dbReference type="PANTHER" id="PTHR10572">
    <property type="entry name" value="3-HYDROXY-3-METHYLGLUTARYL-COENZYME A REDUCTASE"/>
    <property type="match status" value="1"/>
</dbReference>
<reference evidence="3 4" key="1">
    <citation type="submission" date="2017-10" db="EMBL/GenBank/DDBJ databases">
        <title>The draft genome sequence of Lewinella nigricans NBRC 102662.</title>
        <authorList>
            <person name="Wang K."/>
        </authorList>
    </citation>
    <scope>NUCLEOTIDE SEQUENCE [LARGE SCALE GENOMIC DNA]</scope>
    <source>
        <strain evidence="3 4">NBRC 102662</strain>
    </source>
</reference>